<protein>
    <submittedName>
        <fullName evidence="1">Uncharacterized protein</fullName>
    </submittedName>
</protein>
<feature type="non-terminal residue" evidence="1">
    <location>
        <position position="184"/>
    </location>
</feature>
<gene>
    <name evidence="1" type="ORF">QBC41DRAFT_222082</name>
</gene>
<accession>A0AA40DBF4</accession>
<dbReference type="EMBL" id="JAULSY010000033">
    <property type="protein sequence ID" value="KAK0670315.1"/>
    <property type="molecule type" value="Genomic_DNA"/>
</dbReference>
<reference evidence="1" key="1">
    <citation type="submission" date="2023-06" db="EMBL/GenBank/DDBJ databases">
        <title>Genome-scale phylogeny and comparative genomics of the fungal order Sordariales.</title>
        <authorList>
            <consortium name="Lawrence Berkeley National Laboratory"/>
            <person name="Hensen N."/>
            <person name="Bonometti L."/>
            <person name="Westerberg I."/>
            <person name="Brannstrom I.O."/>
            <person name="Guillou S."/>
            <person name="Cros-Aarteil S."/>
            <person name="Calhoun S."/>
            <person name="Haridas S."/>
            <person name="Kuo A."/>
            <person name="Mondo S."/>
            <person name="Pangilinan J."/>
            <person name="Riley R."/>
            <person name="Labutti K."/>
            <person name="Andreopoulos B."/>
            <person name="Lipzen A."/>
            <person name="Chen C."/>
            <person name="Yanf M."/>
            <person name="Daum C."/>
            <person name="Ng V."/>
            <person name="Clum A."/>
            <person name="Steindorff A."/>
            <person name="Ohm R."/>
            <person name="Martin F."/>
            <person name="Silar P."/>
            <person name="Natvig D."/>
            <person name="Lalanne C."/>
            <person name="Gautier V."/>
            <person name="Ament-Velasquez S.L."/>
            <person name="Kruys A."/>
            <person name="Hutchinson M.I."/>
            <person name="Powell A.J."/>
            <person name="Barry K."/>
            <person name="Miller A.N."/>
            <person name="Grigoriev I.V."/>
            <person name="Debuchy R."/>
            <person name="Gladieux P."/>
            <person name="Thoren M.H."/>
            <person name="Johannesson H."/>
        </authorList>
    </citation>
    <scope>NUCLEOTIDE SEQUENCE</scope>
    <source>
        <strain evidence="1">CBS 307.81</strain>
    </source>
</reference>
<comment type="caution">
    <text evidence="1">The sequence shown here is derived from an EMBL/GenBank/DDBJ whole genome shotgun (WGS) entry which is preliminary data.</text>
</comment>
<proteinExistence type="predicted"/>
<organism evidence="1 2">
    <name type="scientific">Cercophora samala</name>
    <dbReference type="NCBI Taxonomy" id="330535"/>
    <lineage>
        <taxon>Eukaryota</taxon>
        <taxon>Fungi</taxon>
        <taxon>Dikarya</taxon>
        <taxon>Ascomycota</taxon>
        <taxon>Pezizomycotina</taxon>
        <taxon>Sordariomycetes</taxon>
        <taxon>Sordariomycetidae</taxon>
        <taxon>Sordariales</taxon>
        <taxon>Lasiosphaeriaceae</taxon>
        <taxon>Cercophora</taxon>
    </lineage>
</organism>
<keyword evidence="2" id="KW-1185">Reference proteome</keyword>
<dbReference type="AlphaFoldDB" id="A0AA40DBF4"/>
<name>A0AA40DBF4_9PEZI</name>
<dbReference type="Proteomes" id="UP001174997">
    <property type="component" value="Unassembled WGS sequence"/>
</dbReference>
<evidence type="ECO:0000313" key="2">
    <source>
        <dbReference type="Proteomes" id="UP001174997"/>
    </source>
</evidence>
<sequence>ALPTLSILNCLLSFRVQISNQVFCSSFFKKIMPTRATTSSSAAPPAPSPSARIAWETVRGEILAWCRDELSRNGGDFGLPILDFIFDRVIRYTRGNEAAFQEVEDFTPEERELLDEVASAVTTMSNTQSSRPLAPVCPCRPLMAKSAPRRLAVLPGFLAVPGLRRGTASMSETSSQRKKKAVGD</sequence>
<evidence type="ECO:0000313" key="1">
    <source>
        <dbReference type="EMBL" id="KAK0670315.1"/>
    </source>
</evidence>